<dbReference type="VEuPathDB" id="FungiDB:F4678DRAFT_80233"/>
<comment type="caution">
    <text evidence="1">The sequence shown here is derived from an EMBL/GenBank/DDBJ whole genome shotgun (WGS) entry which is preliminary data.</text>
</comment>
<sequence>MQVDGEDDKPHLRMLLSQYPMRTRIFGELDTKSILNLCRTSPGLRADIYSYRWDISRRLERFFQNPTVFRSALGQADALITGSFALQFFTNKFWPESDLDINVQDGPGVVILGKFLEAEGYELIGNRGEPFSDYEEVIVRLKHIRRILTFIKPQDISNDSSLELKVQLIVTCEQPVLAILGSYYTSCVVNFITWNKAYCIFPRATLLFDEMVTLTTHSDYNVPLYNKYSKRGWRLRTRPINLADTAENCSPRDIYPLGSCLNSDRRIDDFRVQILITLFQSNSLRYQYTYGRFAPFWLAVADVLVANTHGQLKTKMKKSEAEQLASDYQGAIHRARFEKPDGWDYWDDWIPETFDNLQQRIESGS</sequence>
<name>A0A9W8N454_9PEZI</name>
<dbReference type="AlphaFoldDB" id="A0A9W8N454"/>
<evidence type="ECO:0000313" key="2">
    <source>
        <dbReference type="Proteomes" id="UP001148614"/>
    </source>
</evidence>
<dbReference type="EMBL" id="JANPWZ010003192">
    <property type="protein sequence ID" value="KAJ3553855.1"/>
    <property type="molecule type" value="Genomic_DNA"/>
</dbReference>
<reference evidence="1" key="1">
    <citation type="submission" date="2022-07" db="EMBL/GenBank/DDBJ databases">
        <title>Genome Sequence of Xylaria arbuscula.</title>
        <authorList>
            <person name="Buettner E."/>
        </authorList>
    </citation>
    <scope>NUCLEOTIDE SEQUENCE</scope>
    <source>
        <strain evidence="1">VT107</strain>
    </source>
</reference>
<proteinExistence type="predicted"/>
<protein>
    <submittedName>
        <fullName evidence="1">Uncharacterized protein</fullName>
    </submittedName>
</protein>
<dbReference type="Proteomes" id="UP001148614">
    <property type="component" value="Unassembled WGS sequence"/>
</dbReference>
<organism evidence="1 2">
    <name type="scientific">Xylaria arbuscula</name>
    <dbReference type="NCBI Taxonomy" id="114810"/>
    <lineage>
        <taxon>Eukaryota</taxon>
        <taxon>Fungi</taxon>
        <taxon>Dikarya</taxon>
        <taxon>Ascomycota</taxon>
        <taxon>Pezizomycotina</taxon>
        <taxon>Sordariomycetes</taxon>
        <taxon>Xylariomycetidae</taxon>
        <taxon>Xylariales</taxon>
        <taxon>Xylariaceae</taxon>
        <taxon>Xylaria</taxon>
    </lineage>
</organism>
<gene>
    <name evidence="1" type="ORF">NPX13_g10776</name>
</gene>
<accession>A0A9W8N454</accession>
<keyword evidence="2" id="KW-1185">Reference proteome</keyword>
<evidence type="ECO:0000313" key="1">
    <source>
        <dbReference type="EMBL" id="KAJ3553855.1"/>
    </source>
</evidence>